<keyword evidence="2" id="KW-0418">Kinase</keyword>
<dbReference type="Gene3D" id="3.40.50.300">
    <property type="entry name" value="P-loop containing nucleotide triphosphate hydrolases"/>
    <property type="match status" value="1"/>
</dbReference>
<dbReference type="Pfam" id="PF00625">
    <property type="entry name" value="Guanylate_kin"/>
    <property type="match status" value="1"/>
</dbReference>
<dbReference type="PROSITE" id="PS00856">
    <property type="entry name" value="GUANYLATE_KINASE_1"/>
    <property type="match status" value="1"/>
</dbReference>
<reference evidence="2 3" key="1">
    <citation type="submission" date="2015-09" db="EMBL/GenBank/DDBJ databases">
        <authorList>
            <consortium name="Pathogen Informatics"/>
        </authorList>
    </citation>
    <scope>NUCLEOTIDE SEQUENCE [LARGE SCALE GENOMIC DNA]</scope>
    <source>
        <strain evidence="2 3">2789STDY5834962</strain>
    </source>
</reference>
<dbReference type="RefSeq" id="WP_055155719.1">
    <property type="nucleotide sequence ID" value="NZ_CYXR01000003.1"/>
</dbReference>
<dbReference type="GO" id="GO:0004385">
    <property type="term" value="F:GMP kinase activity"/>
    <property type="evidence" value="ECO:0007669"/>
    <property type="project" value="UniProtKB-EC"/>
</dbReference>
<keyword evidence="2" id="KW-0808">Transferase</keyword>
<dbReference type="PROSITE" id="PS50052">
    <property type="entry name" value="GUANYLATE_KINASE_2"/>
    <property type="match status" value="1"/>
</dbReference>
<name>A0A173REM3_9FIRM</name>
<dbReference type="InterPro" id="IPR008145">
    <property type="entry name" value="GK/Ca_channel_bsu"/>
</dbReference>
<sequence>MSKIYYLMGKSSTGKDTIYKELRKRMPQLKNVTIYTTRPRREGEKEGEEYFFTDETELEKFKTEDRLIEERAYNTVYGIWHYFTADDGQFNFEQKNQDYLMIGTLESYEKLKTYFGNEKVVPLYIEVEDGERLTRALAREKTQKEPKYAEMCRRFLADSKDFSEENLAHAGITERYENTDLEDILEKICKKILKKQSQL</sequence>
<dbReference type="EC" id="2.7.4.8" evidence="2"/>
<dbReference type="InterPro" id="IPR008144">
    <property type="entry name" value="Guanylate_kin-like_dom"/>
</dbReference>
<evidence type="ECO:0000313" key="2">
    <source>
        <dbReference type="EMBL" id="CUM76119.1"/>
    </source>
</evidence>
<dbReference type="Proteomes" id="UP000095727">
    <property type="component" value="Unassembled WGS sequence"/>
</dbReference>
<dbReference type="InterPro" id="IPR020590">
    <property type="entry name" value="Guanylate_kinase_CS"/>
</dbReference>
<dbReference type="EMBL" id="CYXR01000003">
    <property type="protein sequence ID" value="CUM76119.1"/>
    <property type="molecule type" value="Genomic_DNA"/>
</dbReference>
<protein>
    <submittedName>
        <fullName evidence="2">Guanylate kinase</fullName>
        <ecNumber evidence="2">2.7.4.8</ecNumber>
    </submittedName>
</protein>
<dbReference type="AlphaFoldDB" id="A0A173REM3"/>
<gene>
    <name evidence="2" type="primary">gmk_2</name>
    <name evidence="2" type="ORF">ERS852574_00536</name>
</gene>
<dbReference type="InterPro" id="IPR027417">
    <property type="entry name" value="P-loop_NTPase"/>
</dbReference>
<organism evidence="2 3">
    <name type="scientific">Coprococcus comes</name>
    <dbReference type="NCBI Taxonomy" id="410072"/>
    <lineage>
        <taxon>Bacteria</taxon>
        <taxon>Bacillati</taxon>
        <taxon>Bacillota</taxon>
        <taxon>Clostridia</taxon>
        <taxon>Lachnospirales</taxon>
        <taxon>Lachnospiraceae</taxon>
        <taxon>Coprococcus</taxon>
    </lineage>
</organism>
<feature type="domain" description="Guanylate kinase-like" evidence="1">
    <location>
        <begin position="2"/>
        <end position="193"/>
    </location>
</feature>
<dbReference type="SMART" id="SM00072">
    <property type="entry name" value="GuKc"/>
    <property type="match status" value="1"/>
</dbReference>
<proteinExistence type="predicted"/>
<evidence type="ECO:0000313" key="3">
    <source>
        <dbReference type="Proteomes" id="UP000095727"/>
    </source>
</evidence>
<dbReference type="SUPFAM" id="SSF52540">
    <property type="entry name" value="P-loop containing nucleoside triphosphate hydrolases"/>
    <property type="match status" value="1"/>
</dbReference>
<evidence type="ECO:0000259" key="1">
    <source>
        <dbReference type="PROSITE" id="PS50052"/>
    </source>
</evidence>
<accession>A0A173REM3</accession>